<sequence length="209" mass="23248">MKALKDITGHPAPDSTDLARCKLPTLKSICLECKLPVAKSGGTLARPTSVKKDYINAIVQRMHLLSAESNSMEAVIQKRKDSKEAGMPASTNKSSTRESSGINYSSPMDDVDPASRQRFAAVNVRLFKRASDYHALFESEKQFSYVPYIGIPLHDLAKEFLLDGECEIIYPLNFKPFSVPNGVLNPCLLPMLTGTNSYIRITRKLNRRI</sequence>
<dbReference type="Proteomes" id="UP000027222">
    <property type="component" value="Unassembled WGS sequence"/>
</dbReference>
<feature type="compositionally biased region" description="Polar residues" evidence="1">
    <location>
        <begin position="89"/>
        <end position="106"/>
    </location>
</feature>
<evidence type="ECO:0000313" key="2">
    <source>
        <dbReference type="EMBL" id="KDR65627.1"/>
    </source>
</evidence>
<accession>A0A067S6V4</accession>
<dbReference type="HOGENOM" id="CLU_1415266_0_0_1"/>
<evidence type="ECO:0000256" key="1">
    <source>
        <dbReference type="SAM" id="MobiDB-lite"/>
    </source>
</evidence>
<protein>
    <submittedName>
        <fullName evidence="2">Uncharacterized protein</fullName>
    </submittedName>
</protein>
<name>A0A067S6V4_GALM3</name>
<feature type="region of interest" description="Disordered" evidence="1">
    <location>
        <begin position="75"/>
        <end position="107"/>
    </location>
</feature>
<dbReference type="OrthoDB" id="3118664at2759"/>
<reference evidence="3" key="1">
    <citation type="journal article" date="2014" name="Proc. Natl. Acad. Sci. U.S.A.">
        <title>Extensive sampling of basidiomycete genomes demonstrates inadequacy of the white-rot/brown-rot paradigm for wood decay fungi.</title>
        <authorList>
            <person name="Riley R."/>
            <person name="Salamov A.A."/>
            <person name="Brown D.W."/>
            <person name="Nagy L.G."/>
            <person name="Floudas D."/>
            <person name="Held B.W."/>
            <person name="Levasseur A."/>
            <person name="Lombard V."/>
            <person name="Morin E."/>
            <person name="Otillar R."/>
            <person name="Lindquist E.A."/>
            <person name="Sun H."/>
            <person name="LaButti K.M."/>
            <person name="Schmutz J."/>
            <person name="Jabbour D."/>
            <person name="Luo H."/>
            <person name="Baker S.E."/>
            <person name="Pisabarro A.G."/>
            <person name="Walton J.D."/>
            <person name="Blanchette R.A."/>
            <person name="Henrissat B."/>
            <person name="Martin F."/>
            <person name="Cullen D."/>
            <person name="Hibbett D.S."/>
            <person name="Grigoriev I.V."/>
        </authorList>
    </citation>
    <scope>NUCLEOTIDE SEQUENCE [LARGE SCALE GENOMIC DNA]</scope>
    <source>
        <strain evidence="3">CBS 339.88</strain>
    </source>
</reference>
<keyword evidence="3" id="KW-1185">Reference proteome</keyword>
<evidence type="ECO:0000313" key="3">
    <source>
        <dbReference type="Proteomes" id="UP000027222"/>
    </source>
</evidence>
<dbReference type="EMBL" id="KL142438">
    <property type="protein sequence ID" value="KDR65627.1"/>
    <property type="molecule type" value="Genomic_DNA"/>
</dbReference>
<dbReference type="AlphaFoldDB" id="A0A067S6V4"/>
<gene>
    <name evidence="2" type="ORF">GALMADRAFT_148539</name>
</gene>
<proteinExistence type="predicted"/>
<organism evidence="2 3">
    <name type="scientific">Galerina marginata (strain CBS 339.88)</name>
    <dbReference type="NCBI Taxonomy" id="685588"/>
    <lineage>
        <taxon>Eukaryota</taxon>
        <taxon>Fungi</taxon>
        <taxon>Dikarya</taxon>
        <taxon>Basidiomycota</taxon>
        <taxon>Agaricomycotina</taxon>
        <taxon>Agaricomycetes</taxon>
        <taxon>Agaricomycetidae</taxon>
        <taxon>Agaricales</taxon>
        <taxon>Agaricineae</taxon>
        <taxon>Strophariaceae</taxon>
        <taxon>Galerina</taxon>
    </lineage>
</organism>